<protein>
    <submittedName>
        <fullName evidence="9">WD repeat-containing protein 6 isoform X2</fullName>
    </submittedName>
</protein>
<evidence type="ECO:0000256" key="1">
    <source>
        <dbReference type="ARBA" id="ARBA00004496"/>
    </source>
</evidence>
<dbReference type="AlphaFoldDB" id="A0AAQ3L1N7"/>
<reference evidence="9 10" key="1">
    <citation type="submission" date="2023-10" db="EMBL/GenBank/DDBJ databases">
        <title>Chromosome-scale genome assembly provides insights into flower coloration mechanisms of Canna indica.</title>
        <authorList>
            <person name="Li C."/>
        </authorList>
    </citation>
    <scope>NUCLEOTIDE SEQUENCE [LARGE SCALE GENOMIC DNA]</scope>
    <source>
        <tissue evidence="9">Flower</tissue>
    </source>
</reference>
<sequence>MGLSDNSLALWDLTRSNMISRVKSSERCLLYSMRMWGDNLNELRVASGTIFNEIIVWKLIPYSVHPSPNLSMEQSCPNKSGHANTQIAGRKYTPFHLKRLIGHEGSIFRMTWLSDGTKLMSVSDDRSGRIWVISCQNQEFDNFRETPGDHYSSNLTLFGHNARIWDCYISHSIVITAGEDCTCRAWGTNGNQLMEFKEHVGRGIWRCLYDPDSSLLVTAGFDSAIKVHRLYSCSSKEAREQDRILDDLDDHRETFEICAPKLTKQPGQLGLMDSKSEYVRCIQFSRENTLYVATNNGYLYHAELSHPEGVKWTELVQVKEEAQIICMDILSTNFSESLLHLEDIVAIGDGKGKVTVVGLRYDDCSPKVSLSLTWSAEMERQLLGVHWCRSLGNSYLFTSDPRGMMKLWKIKKDVIQSDAHVTTICSAVVLAIFKSSFRHRITSIDASSKEEVLICGDKHGNITLFPFLEKLMEESSEGIMEILPLDHFKGAHGISSVTSICIARSYSNRGDVQTTGADGCICYFKCNKILQKIEFTGMKQVKELSIIQSVFSSSNSEDIASGNYAIGFTSVHFLMWDLANETNIIKIPCGGWRRPYSFHFGVVPEHQNCFAYVKDHIIHVHRLWVVAKEKLFPKALHMQYHGREIHTISFISLSLLPELDEGCHSWIATGCEDGSVRLARYSTSEIGRWSESLLLGEHVGGSAVRSICFIPKIYTFMSSTSSGCTYNSSADGNEDQLLLISVGSKQVLTSWVLKNTIAENGSSKLTSKFQSSVSFQWLSTHMPQKFANRQKKTEKLMEMPEECPTIHSNQISTVSPTECRKGNHDCTFGDQIDNDWRYLAVTAFLVKHLDSSITICFIVVACSDATLMLRALLLPYRLWFDVALLVPTKCPVLSLQHIVVTGNFSSNDAAQIGNAYFLISGSTDGSITFWDLTEAVESFMQLVLDVQPQMFIDCQRRPKTGRGSQGGRWWRSLINLYSGKNGINNNNDLNSRENEHETSSTAENDLMSHPSSTQFRSVIPRRPSNIPCDLREIQPLCVFSSVHQSGVNCLHVSEMKKSQHSKSEVDYCIISGGDDQSLHVLGFSLQVEPTEENSVHDQSTSRRIHIVSATSDKLTGSCFFSSCSVDRHIKLRILLQNRVLSAHSSAVKGVWTDGIWAFSTGLDQRIRCWEINWESGLREHANVIVSVPEPEALDAIFSDSERGKYRIAVAGRGMQMIEFTSCIV</sequence>
<dbReference type="InterPro" id="IPR051973">
    <property type="entry name" value="tRNA_Anticodon_Mtase-Reg"/>
</dbReference>
<dbReference type="SUPFAM" id="SSF50978">
    <property type="entry name" value="WD40 repeat-like"/>
    <property type="match status" value="2"/>
</dbReference>
<evidence type="ECO:0000256" key="8">
    <source>
        <dbReference type="SAM" id="MobiDB-lite"/>
    </source>
</evidence>
<comment type="similarity">
    <text evidence="6">Belongs to the WD repeat WDR6 family.</text>
</comment>
<dbReference type="InterPro" id="IPR036322">
    <property type="entry name" value="WD40_repeat_dom_sf"/>
</dbReference>
<accession>A0AAQ3L1N7</accession>
<dbReference type="InterPro" id="IPR015943">
    <property type="entry name" value="WD40/YVTN_repeat-like_dom_sf"/>
</dbReference>
<dbReference type="PANTHER" id="PTHR14344">
    <property type="entry name" value="WD REPEAT PROTEIN"/>
    <property type="match status" value="1"/>
</dbReference>
<dbReference type="Gene3D" id="2.130.10.10">
    <property type="entry name" value="YVTN repeat-like/Quinoprotein amine dehydrogenase"/>
    <property type="match status" value="4"/>
</dbReference>
<name>A0AAQ3L1N7_9LILI</name>
<evidence type="ECO:0000256" key="5">
    <source>
        <dbReference type="ARBA" id="ARBA00022737"/>
    </source>
</evidence>
<keyword evidence="10" id="KW-1185">Reference proteome</keyword>
<dbReference type="GO" id="GO:0030488">
    <property type="term" value="P:tRNA methylation"/>
    <property type="evidence" value="ECO:0007669"/>
    <property type="project" value="TreeGrafter"/>
</dbReference>
<dbReference type="EMBL" id="CP136898">
    <property type="protein sequence ID" value="WOL19113.1"/>
    <property type="molecule type" value="Genomic_DNA"/>
</dbReference>
<dbReference type="InterPro" id="IPR001680">
    <property type="entry name" value="WD40_rpt"/>
</dbReference>
<keyword evidence="4" id="KW-0819">tRNA processing</keyword>
<feature type="compositionally biased region" description="Polar residues" evidence="8">
    <location>
        <begin position="999"/>
        <end position="1016"/>
    </location>
</feature>
<keyword evidence="2" id="KW-0963">Cytoplasm</keyword>
<dbReference type="Pfam" id="PF00400">
    <property type="entry name" value="WD40"/>
    <property type="match status" value="4"/>
</dbReference>
<feature type="repeat" description="WD" evidence="7">
    <location>
        <begin position="917"/>
        <end position="932"/>
    </location>
</feature>
<keyword evidence="3 7" id="KW-0853">WD repeat</keyword>
<organism evidence="9 10">
    <name type="scientific">Canna indica</name>
    <name type="common">Indian-shot</name>
    <dbReference type="NCBI Taxonomy" id="4628"/>
    <lineage>
        <taxon>Eukaryota</taxon>
        <taxon>Viridiplantae</taxon>
        <taxon>Streptophyta</taxon>
        <taxon>Embryophyta</taxon>
        <taxon>Tracheophyta</taxon>
        <taxon>Spermatophyta</taxon>
        <taxon>Magnoliopsida</taxon>
        <taxon>Liliopsida</taxon>
        <taxon>Zingiberales</taxon>
        <taxon>Cannaceae</taxon>
        <taxon>Canna</taxon>
    </lineage>
</organism>
<evidence type="ECO:0000256" key="6">
    <source>
        <dbReference type="ARBA" id="ARBA00038255"/>
    </source>
</evidence>
<feature type="region of interest" description="Disordered" evidence="8">
    <location>
        <begin position="984"/>
        <end position="1018"/>
    </location>
</feature>
<evidence type="ECO:0000313" key="10">
    <source>
        <dbReference type="Proteomes" id="UP001327560"/>
    </source>
</evidence>
<evidence type="ECO:0000256" key="7">
    <source>
        <dbReference type="PROSITE-ProRule" id="PRU00221"/>
    </source>
</evidence>
<evidence type="ECO:0000256" key="4">
    <source>
        <dbReference type="ARBA" id="ARBA00022694"/>
    </source>
</evidence>
<keyword evidence="5" id="KW-0677">Repeat</keyword>
<dbReference type="SMART" id="SM00320">
    <property type="entry name" value="WD40"/>
    <property type="match status" value="10"/>
</dbReference>
<dbReference type="PANTHER" id="PTHR14344:SF3">
    <property type="entry name" value="WD REPEAT-CONTAINING PROTEIN 6"/>
    <property type="match status" value="1"/>
</dbReference>
<evidence type="ECO:0000313" key="9">
    <source>
        <dbReference type="EMBL" id="WOL19113.1"/>
    </source>
</evidence>
<proteinExistence type="inferred from homology"/>
<dbReference type="Proteomes" id="UP001327560">
    <property type="component" value="Chromosome 9"/>
</dbReference>
<evidence type="ECO:0000256" key="3">
    <source>
        <dbReference type="ARBA" id="ARBA00022574"/>
    </source>
</evidence>
<dbReference type="GO" id="GO:0005737">
    <property type="term" value="C:cytoplasm"/>
    <property type="evidence" value="ECO:0007669"/>
    <property type="project" value="UniProtKB-SubCell"/>
</dbReference>
<evidence type="ECO:0000256" key="2">
    <source>
        <dbReference type="ARBA" id="ARBA00022490"/>
    </source>
</evidence>
<comment type="subcellular location">
    <subcellularLocation>
        <location evidence="1">Cytoplasm</location>
    </subcellularLocation>
</comment>
<dbReference type="SUPFAM" id="SSF117289">
    <property type="entry name" value="Nucleoporin domain"/>
    <property type="match status" value="1"/>
</dbReference>
<gene>
    <name evidence="9" type="ORF">Cni_G27910</name>
</gene>
<dbReference type="PROSITE" id="PS50294">
    <property type="entry name" value="WD_REPEATS_REGION"/>
    <property type="match status" value="1"/>
</dbReference>
<feature type="repeat" description="WD" evidence="7">
    <location>
        <begin position="100"/>
        <end position="131"/>
    </location>
</feature>
<dbReference type="PROSITE" id="PS50082">
    <property type="entry name" value="WD_REPEATS_2"/>
    <property type="match status" value="2"/>
</dbReference>